<evidence type="ECO:0000313" key="2">
    <source>
        <dbReference type="Proteomes" id="UP001143910"/>
    </source>
</evidence>
<dbReference type="Proteomes" id="UP001143910">
    <property type="component" value="Unassembled WGS sequence"/>
</dbReference>
<reference evidence="1" key="1">
    <citation type="submission" date="2022-08" db="EMBL/GenBank/DDBJ databases">
        <title>Genome Sequence of Lecanicillium fungicola.</title>
        <authorList>
            <person name="Buettner E."/>
        </authorList>
    </citation>
    <scope>NUCLEOTIDE SEQUENCE</scope>
    <source>
        <strain evidence="1">Babe33</strain>
    </source>
</reference>
<sequence>MALSAMHPSAPQHSPSPLVKDMAKTQPVVKGSVSILTSNAWACGPDGQCEIFPHMDVNSIEVVALEPTYRLFRYIQRQPAGRPDHIITWGESRGSGLVVWSSYGAKRFRSRSATPPRRKTQMRIIVPTPRNINIALRDRVSHSIDAVIAKPPKRLRSLGYVRVRKVRNDCNETMWHIVREKQRIELSPACAEA</sequence>
<keyword evidence="2" id="KW-1185">Reference proteome</keyword>
<evidence type="ECO:0000313" key="1">
    <source>
        <dbReference type="EMBL" id="KAJ2969864.1"/>
    </source>
</evidence>
<organism evidence="1 2">
    <name type="scientific">Zarea fungicola</name>
    <dbReference type="NCBI Taxonomy" id="93591"/>
    <lineage>
        <taxon>Eukaryota</taxon>
        <taxon>Fungi</taxon>
        <taxon>Dikarya</taxon>
        <taxon>Ascomycota</taxon>
        <taxon>Pezizomycotina</taxon>
        <taxon>Sordariomycetes</taxon>
        <taxon>Hypocreomycetidae</taxon>
        <taxon>Hypocreales</taxon>
        <taxon>Cordycipitaceae</taxon>
        <taxon>Zarea</taxon>
    </lineage>
</organism>
<protein>
    <submittedName>
        <fullName evidence="1">Uncharacterized protein</fullName>
    </submittedName>
</protein>
<accession>A0ACC1MUD3</accession>
<dbReference type="EMBL" id="JANJQO010001654">
    <property type="protein sequence ID" value="KAJ2969864.1"/>
    <property type="molecule type" value="Genomic_DNA"/>
</dbReference>
<proteinExistence type="predicted"/>
<name>A0ACC1MUD3_9HYPO</name>
<comment type="caution">
    <text evidence="1">The sequence shown here is derived from an EMBL/GenBank/DDBJ whole genome shotgun (WGS) entry which is preliminary data.</text>
</comment>
<gene>
    <name evidence="1" type="ORF">NQ176_g8451</name>
</gene>